<evidence type="ECO:0000259" key="14">
    <source>
        <dbReference type="PROSITE" id="PS51915"/>
    </source>
</evidence>
<feature type="compositionally biased region" description="Basic and acidic residues" evidence="12">
    <location>
        <begin position="720"/>
        <end position="729"/>
    </location>
</feature>
<feature type="domain" description="C2H2-type" evidence="13">
    <location>
        <begin position="340"/>
        <end position="367"/>
    </location>
</feature>
<dbReference type="InterPro" id="IPR013087">
    <property type="entry name" value="Znf_C2H2_type"/>
</dbReference>
<dbReference type="FunFam" id="3.30.160.60:FF:001821">
    <property type="entry name" value="GH16297"/>
    <property type="match status" value="1"/>
</dbReference>
<keyword evidence="9" id="KW-0539">Nucleus</keyword>
<feature type="domain" description="C2H2-type" evidence="13">
    <location>
        <begin position="311"/>
        <end position="338"/>
    </location>
</feature>
<evidence type="ECO:0000256" key="1">
    <source>
        <dbReference type="ARBA" id="ARBA00004123"/>
    </source>
</evidence>
<evidence type="ECO:0000256" key="6">
    <source>
        <dbReference type="ARBA" id="ARBA00023015"/>
    </source>
</evidence>
<dbReference type="Proteomes" id="UP001200034">
    <property type="component" value="Unassembled WGS sequence"/>
</dbReference>
<evidence type="ECO:0000256" key="5">
    <source>
        <dbReference type="ARBA" id="ARBA00022833"/>
    </source>
</evidence>
<dbReference type="PROSITE" id="PS50157">
    <property type="entry name" value="ZINC_FINGER_C2H2_2"/>
    <property type="match status" value="12"/>
</dbReference>
<evidence type="ECO:0000256" key="10">
    <source>
        <dbReference type="PROSITE-ProRule" id="PRU00042"/>
    </source>
</evidence>
<dbReference type="PROSITE" id="PS00028">
    <property type="entry name" value="ZINC_FINGER_C2H2_1"/>
    <property type="match status" value="10"/>
</dbReference>
<comment type="subcellular location">
    <subcellularLocation>
        <location evidence="1">Nucleus</location>
    </subcellularLocation>
</comment>
<feature type="domain" description="C2H2-type" evidence="13">
    <location>
        <begin position="368"/>
        <end position="395"/>
    </location>
</feature>
<feature type="domain" description="C2H2-type" evidence="13">
    <location>
        <begin position="218"/>
        <end position="245"/>
    </location>
</feature>
<keyword evidence="7" id="KW-0238">DNA-binding</keyword>
<feature type="domain" description="C2H2-type" evidence="13">
    <location>
        <begin position="556"/>
        <end position="584"/>
    </location>
</feature>
<feature type="binding site" evidence="11">
    <location>
        <position position="13"/>
    </location>
    <ligand>
        <name>Zn(2+)</name>
        <dbReference type="ChEBI" id="CHEBI:29105"/>
    </ligand>
</feature>
<keyword evidence="2 11" id="KW-0479">Metal-binding</keyword>
<feature type="domain" description="C2H2-type" evidence="13">
    <location>
        <begin position="613"/>
        <end position="640"/>
    </location>
</feature>
<accession>A0AAD4PMI8</accession>
<dbReference type="Pfam" id="PF07776">
    <property type="entry name" value="zf-AD"/>
    <property type="match status" value="1"/>
</dbReference>
<feature type="binding site" evidence="11">
    <location>
        <position position="16"/>
    </location>
    <ligand>
        <name>Zn(2+)</name>
        <dbReference type="ChEBI" id="CHEBI:29105"/>
    </ligand>
</feature>
<dbReference type="AlphaFoldDB" id="A0AAD4PMI8"/>
<feature type="compositionally biased region" description="Basic and acidic residues" evidence="12">
    <location>
        <begin position="738"/>
        <end position="747"/>
    </location>
</feature>
<evidence type="ECO:0000313" key="15">
    <source>
        <dbReference type="EMBL" id="KAH8372323.1"/>
    </source>
</evidence>
<dbReference type="GO" id="GO:0010468">
    <property type="term" value="P:regulation of gene expression"/>
    <property type="evidence" value="ECO:0007669"/>
    <property type="project" value="TreeGrafter"/>
</dbReference>
<name>A0AAD4PMI8_9MUSC</name>
<evidence type="ECO:0000256" key="9">
    <source>
        <dbReference type="ARBA" id="ARBA00023242"/>
    </source>
</evidence>
<evidence type="ECO:0000256" key="3">
    <source>
        <dbReference type="ARBA" id="ARBA00022737"/>
    </source>
</evidence>
<keyword evidence="3" id="KW-0677">Repeat</keyword>
<reference evidence="15" key="1">
    <citation type="journal article" date="2021" name="Mol. Ecol. Resour.">
        <title>Phylogenomic analyses of the genus Drosophila reveals genomic signals of climate adaptation.</title>
        <authorList>
            <person name="Li F."/>
            <person name="Rane R.V."/>
            <person name="Luria V."/>
            <person name="Xiong Z."/>
            <person name="Chen J."/>
            <person name="Li Z."/>
            <person name="Catullo R.A."/>
            <person name="Griffin P.C."/>
            <person name="Schiffer M."/>
            <person name="Pearce S."/>
            <person name="Lee S.F."/>
            <person name="McElroy K."/>
            <person name="Stocker A."/>
            <person name="Shirriffs J."/>
            <person name="Cockerell F."/>
            <person name="Coppin C."/>
            <person name="Sgro C.M."/>
            <person name="Karger A."/>
            <person name="Cain J.W."/>
            <person name="Weber J.A."/>
            <person name="Santpere G."/>
            <person name="Kirschner M.W."/>
            <person name="Hoffmann A.A."/>
            <person name="Oakeshott J.G."/>
            <person name="Zhang G."/>
        </authorList>
    </citation>
    <scope>NUCLEOTIDE SEQUENCE</scope>
    <source>
        <strain evidence="15">BGI-SZ-2011g</strain>
    </source>
</reference>
<feature type="region of interest" description="Disordered" evidence="12">
    <location>
        <begin position="474"/>
        <end position="518"/>
    </location>
</feature>
<evidence type="ECO:0000256" key="4">
    <source>
        <dbReference type="ARBA" id="ARBA00022771"/>
    </source>
</evidence>
<dbReference type="GO" id="GO:0005634">
    <property type="term" value="C:nucleus"/>
    <property type="evidence" value="ECO:0007669"/>
    <property type="project" value="UniProtKB-SubCell"/>
</dbReference>
<dbReference type="EMBL" id="JAJJHW010002585">
    <property type="protein sequence ID" value="KAH8372323.1"/>
    <property type="molecule type" value="Genomic_DNA"/>
</dbReference>
<feature type="region of interest" description="Disordered" evidence="12">
    <location>
        <begin position="716"/>
        <end position="747"/>
    </location>
</feature>
<comment type="caution">
    <text evidence="15">The sequence shown here is derived from an EMBL/GenBank/DDBJ whole genome shotgun (WGS) entry which is preliminary data.</text>
</comment>
<organism evidence="15 16">
    <name type="scientific">Drosophila rubida</name>
    <dbReference type="NCBI Taxonomy" id="30044"/>
    <lineage>
        <taxon>Eukaryota</taxon>
        <taxon>Metazoa</taxon>
        <taxon>Ecdysozoa</taxon>
        <taxon>Arthropoda</taxon>
        <taxon>Hexapoda</taxon>
        <taxon>Insecta</taxon>
        <taxon>Pterygota</taxon>
        <taxon>Neoptera</taxon>
        <taxon>Endopterygota</taxon>
        <taxon>Diptera</taxon>
        <taxon>Brachycera</taxon>
        <taxon>Muscomorpha</taxon>
        <taxon>Ephydroidea</taxon>
        <taxon>Drosophilidae</taxon>
        <taxon>Drosophila</taxon>
    </lineage>
</organism>
<protein>
    <submittedName>
        <fullName evidence="15">Uncharacterized protein</fullName>
    </submittedName>
</protein>
<keyword evidence="8" id="KW-0804">Transcription</keyword>
<feature type="compositionally biased region" description="Basic and acidic residues" evidence="12">
    <location>
        <begin position="638"/>
        <end position="650"/>
    </location>
</feature>
<dbReference type="Gene3D" id="3.30.160.60">
    <property type="entry name" value="Classic Zinc Finger"/>
    <property type="match status" value="8"/>
</dbReference>
<dbReference type="Pfam" id="PF00096">
    <property type="entry name" value="zf-C2H2"/>
    <property type="match status" value="4"/>
</dbReference>
<dbReference type="SUPFAM" id="SSF57667">
    <property type="entry name" value="beta-beta-alpha zinc fingers"/>
    <property type="match status" value="7"/>
</dbReference>
<dbReference type="GO" id="GO:0030674">
    <property type="term" value="F:protein-macromolecule adaptor activity"/>
    <property type="evidence" value="ECO:0007669"/>
    <property type="project" value="UniProtKB-ARBA"/>
</dbReference>
<evidence type="ECO:0000259" key="13">
    <source>
        <dbReference type="PROSITE" id="PS50157"/>
    </source>
</evidence>
<dbReference type="SMART" id="SM00868">
    <property type="entry name" value="zf-AD"/>
    <property type="match status" value="1"/>
</dbReference>
<evidence type="ECO:0000256" key="7">
    <source>
        <dbReference type="ARBA" id="ARBA00023125"/>
    </source>
</evidence>
<gene>
    <name evidence="15" type="ORF">KR093_011024</name>
</gene>
<dbReference type="GO" id="GO:0008270">
    <property type="term" value="F:zinc ion binding"/>
    <property type="evidence" value="ECO:0007669"/>
    <property type="project" value="UniProtKB-UniRule"/>
</dbReference>
<keyword evidence="6" id="KW-0805">Transcription regulation</keyword>
<feature type="region of interest" description="Disordered" evidence="12">
    <location>
        <begin position="626"/>
        <end position="651"/>
    </location>
</feature>
<dbReference type="SUPFAM" id="SSF57716">
    <property type="entry name" value="Glucocorticoid receptor-like (DNA-binding domain)"/>
    <property type="match status" value="1"/>
</dbReference>
<keyword evidence="16" id="KW-1185">Reference proteome</keyword>
<evidence type="ECO:0000256" key="11">
    <source>
        <dbReference type="PROSITE-ProRule" id="PRU01263"/>
    </source>
</evidence>
<feature type="binding site" evidence="11">
    <location>
        <position position="57"/>
    </location>
    <ligand>
        <name>Zn(2+)</name>
        <dbReference type="ChEBI" id="CHEBI:29105"/>
    </ligand>
</feature>
<sequence length="747" mass="85881">MNEDTSGLAQKLCRTCLTDLQSEEAFDLFLVHGLAKKLCVCTSLSVEHQDGFPTNICPACYSRLNDLHDFQAQCVESVQKFREMLSTSCFIIRTIPEDNFSVVNAAEQQQTEFATEEHTHFDPLLNSKIEIENEEDVFKMIEDVDKESEDAAAAEIEQDFNDSQPEQDEASASDSSDFDETLPLSRLRKKTTKKKDANEPKPKRKRLPPAERERHRLIECHICRQKFKKAQNYEEHMKHHNDQLPHQCPVESCKRGFTTETGLRHHMEHTHPERCKLHPCTVEGCDKKFPQTRMLTRHLRVEHNIAKPEIHPCSGCDKVFRCPMALKKHMYKHTGEELPFGCNICQKRFSVNTELRDHLLRHAGIKNFVCPYCGVGRTTKQECDKHILTHTREKKFKCEHCEYATHNKQSLTKHVRVVHLNIRNHPCQYCDKTFANAYACRTHERLHTRESCFECNICGMKFLFEKRLTRHLKTHEKRDKPDDDEDDESGAKPAAAVGEAKEATTTVSEVPAKSRDPRRVELVDMAQLAGTAVNPIPSVTVPAWPHVNFTKKEGQIICPECGKAFNHLANMKLHYKVVHQKIKDYACRFCPKRFSKSQYLKCHENIHTGETPYACQTCGKSFKHYGTLSKHRQSHNRPPKEPKPPKEPLVRKRFYQGPKIKLNTQPAKNYEQYEDPAAEQAAATAQLVAQQLNESAAKLKAEAETQKIQSAAQEQLQKLQEQRQSEKVSYDSFPGKDVSMDIPKDHV</sequence>
<dbReference type="PROSITE" id="PS51915">
    <property type="entry name" value="ZAD"/>
    <property type="match status" value="1"/>
</dbReference>
<evidence type="ECO:0000256" key="8">
    <source>
        <dbReference type="ARBA" id="ARBA00023163"/>
    </source>
</evidence>
<feature type="domain" description="C2H2-type" evidence="13">
    <location>
        <begin position="246"/>
        <end position="271"/>
    </location>
</feature>
<dbReference type="FunFam" id="3.30.160.60:FF:000688">
    <property type="entry name" value="zinc finger protein 197 isoform X1"/>
    <property type="match status" value="1"/>
</dbReference>
<dbReference type="InterPro" id="IPR012934">
    <property type="entry name" value="Znf_AD"/>
</dbReference>
<dbReference type="Gene3D" id="3.40.1800.20">
    <property type="match status" value="1"/>
</dbReference>
<feature type="region of interest" description="Disordered" evidence="12">
    <location>
        <begin position="159"/>
        <end position="211"/>
    </location>
</feature>
<proteinExistence type="predicted"/>
<feature type="domain" description="C2H2-type" evidence="13">
    <location>
        <begin position="425"/>
        <end position="452"/>
    </location>
</feature>
<feature type="compositionally biased region" description="Acidic residues" evidence="12">
    <location>
        <begin position="159"/>
        <end position="180"/>
    </location>
</feature>
<dbReference type="InterPro" id="IPR036236">
    <property type="entry name" value="Znf_C2H2_sf"/>
</dbReference>
<feature type="domain" description="ZAD" evidence="14">
    <location>
        <begin position="11"/>
        <end position="84"/>
    </location>
</feature>
<keyword evidence="4 10" id="KW-0863">Zinc-finger</keyword>
<dbReference type="SMART" id="SM00355">
    <property type="entry name" value="ZnF_C2H2"/>
    <property type="match status" value="12"/>
</dbReference>
<feature type="domain" description="C2H2-type" evidence="13">
    <location>
        <begin position="278"/>
        <end position="308"/>
    </location>
</feature>
<dbReference type="PANTHER" id="PTHR16515:SF49">
    <property type="entry name" value="GASTRULA ZINC FINGER PROTEIN XLCGF49.1-LIKE-RELATED"/>
    <property type="match status" value="1"/>
</dbReference>
<evidence type="ECO:0000313" key="16">
    <source>
        <dbReference type="Proteomes" id="UP001200034"/>
    </source>
</evidence>
<feature type="domain" description="C2H2-type" evidence="13">
    <location>
        <begin position="585"/>
        <end position="612"/>
    </location>
</feature>
<dbReference type="PANTHER" id="PTHR16515">
    <property type="entry name" value="PR DOMAIN ZINC FINGER PROTEIN"/>
    <property type="match status" value="1"/>
</dbReference>
<feature type="domain" description="C2H2-type" evidence="13">
    <location>
        <begin position="396"/>
        <end position="424"/>
    </location>
</feature>
<feature type="binding site" evidence="11">
    <location>
        <position position="60"/>
    </location>
    <ligand>
        <name>Zn(2+)</name>
        <dbReference type="ChEBI" id="CHEBI:29105"/>
    </ligand>
</feature>
<dbReference type="InterPro" id="IPR050331">
    <property type="entry name" value="Zinc_finger"/>
</dbReference>
<evidence type="ECO:0000256" key="2">
    <source>
        <dbReference type="ARBA" id="ARBA00022723"/>
    </source>
</evidence>
<evidence type="ECO:0000256" key="12">
    <source>
        <dbReference type="SAM" id="MobiDB-lite"/>
    </source>
</evidence>
<keyword evidence="5 11" id="KW-0862">Zinc</keyword>
<feature type="domain" description="C2H2-type" evidence="13">
    <location>
        <begin position="453"/>
        <end position="480"/>
    </location>
</feature>